<evidence type="ECO:0000313" key="3">
    <source>
        <dbReference type="Proteomes" id="UP000008694"/>
    </source>
</evidence>
<reference evidence="3" key="1">
    <citation type="journal article" date="2011" name="Nat. Genet.">
        <title>The Arabidopsis lyrata genome sequence and the basis of rapid genome size change.</title>
        <authorList>
            <person name="Hu T.T."/>
            <person name="Pattyn P."/>
            <person name="Bakker E.G."/>
            <person name="Cao J."/>
            <person name="Cheng J.-F."/>
            <person name="Clark R.M."/>
            <person name="Fahlgren N."/>
            <person name="Fawcett J.A."/>
            <person name="Grimwood J."/>
            <person name="Gundlach H."/>
            <person name="Haberer G."/>
            <person name="Hollister J.D."/>
            <person name="Ossowski S."/>
            <person name="Ottilar R.P."/>
            <person name="Salamov A.A."/>
            <person name="Schneeberger K."/>
            <person name="Spannagl M."/>
            <person name="Wang X."/>
            <person name="Yang L."/>
            <person name="Nasrallah M.E."/>
            <person name="Bergelson J."/>
            <person name="Carrington J.C."/>
            <person name="Gaut B.S."/>
            <person name="Schmutz J."/>
            <person name="Mayer K.F.X."/>
            <person name="Van de Peer Y."/>
            <person name="Grigoriev I.V."/>
            <person name="Nordborg M."/>
            <person name="Weigel D."/>
            <person name="Guo Y.-L."/>
        </authorList>
    </citation>
    <scope>NUCLEOTIDE SEQUENCE [LARGE SCALE GENOMIC DNA]</scope>
    <source>
        <strain evidence="3">cv. MN47</strain>
    </source>
</reference>
<protein>
    <submittedName>
        <fullName evidence="2">Predicted protein</fullName>
    </submittedName>
</protein>
<evidence type="ECO:0000256" key="1">
    <source>
        <dbReference type="SAM" id="MobiDB-lite"/>
    </source>
</evidence>
<feature type="region of interest" description="Disordered" evidence="1">
    <location>
        <begin position="46"/>
        <end position="76"/>
    </location>
</feature>
<organism evidence="3">
    <name type="scientific">Arabidopsis lyrata subsp. lyrata</name>
    <name type="common">Lyre-leaved rock-cress</name>
    <dbReference type="NCBI Taxonomy" id="81972"/>
    <lineage>
        <taxon>Eukaryota</taxon>
        <taxon>Viridiplantae</taxon>
        <taxon>Streptophyta</taxon>
        <taxon>Embryophyta</taxon>
        <taxon>Tracheophyta</taxon>
        <taxon>Spermatophyta</taxon>
        <taxon>Magnoliopsida</taxon>
        <taxon>eudicotyledons</taxon>
        <taxon>Gunneridae</taxon>
        <taxon>Pentapetalae</taxon>
        <taxon>rosids</taxon>
        <taxon>malvids</taxon>
        <taxon>Brassicales</taxon>
        <taxon>Brassicaceae</taxon>
        <taxon>Camelineae</taxon>
        <taxon>Arabidopsis</taxon>
    </lineage>
</organism>
<dbReference type="EMBL" id="GL348719">
    <property type="protein sequence ID" value="EFH46237.1"/>
    <property type="molecule type" value="Genomic_DNA"/>
</dbReference>
<evidence type="ECO:0000313" key="2">
    <source>
        <dbReference type="EMBL" id="EFH46237.1"/>
    </source>
</evidence>
<name>D7MGQ5_ARALL</name>
<accession>D7MGQ5</accession>
<feature type="compositionally biased region" description="Low complexity" evidence="1">
    <location>
        <begin position="46"/>
        <end position="65"/>
    </location>
</feature>
<sequence length="90" mass="9931">MERGESMESGGTHYLLDKEFVATEIIPEMVDGRPVYSFSAYFQSTRESSSDAYSSSSKTSASDSENQAQDRESREEIVHIIAARGNANEA</sequence>
<dbReference type="AlphaFoldDB" id="D7MGQ5"/>
<gene>
    <name evidence="2" type="ORF">ARALYDRAFT_658150</name>
</gene>
<dbReference type="Gramene" id="Al_scaffold_0007_2205">
    <property type="protein sequence ID" value="Al_scaffold_0007_2205"/>
    <property type="gene ID" value="Al_scaffold_0007_2205"/>
</dbReference>
<keyword evidence="3" id="KW-1185">Reference proteome</keyword>
<dbReference type="Proteomes" id="UP000008694">
    <property type="component" value="Unassembled WGS sequence"/>
</dbReference>
<dbReference type="HOGENOM" id="CLU_2443842_0_0_1"/>
<proteinExistence type="predicted"/>